<gene>
    <name evidence="2" type="ORF">B0H17DRAFT_1341204</name>
</gene>
<organism evidence="2 3">
    <name type="scientific">Mycena rosella</name>
    <name type="common">Pink bonnet</name>
    <name type="synonym">Agaricus rosellus</name>
    <dbReference type="NCBI Taxonomy" id="1033263"/>
    <lineage>
        <taxon>Eukaryota</taxon>
        <taxon>Fungi</taxon>
        <taxon>Dikarya</taxon>
        <taxon>Basidiomycota</taxon>
        <taxon>Agaricomycotina</taxon>
        <taxon>Agaricomycetes</taxon>
        <taxon>Agaricomycetidae</taxon>
        <taxon>Agaricales</taxon>
        <taxon>Marasmiineae</taxon>
        <taxon>Mycenaceae</taxon>
        <taxon>Mycena</taxon>
    </lineage>
</organism>
<comment type="caution">
    <text evidence="2">The sequence shown here is derived from an EMBL/GenBank/DDBJ whole genome shotgun (WGS) entry which is preliminary data.</text>
</comment>
<protein>
    <submittedName>
        <fullName evidence="2">Uncharacterized protein</fullName>
    </submittedName>
</protein>
<name>A0AAD7BA89_MYCRO</name>
<feature type="region of interest" description="Disordered" evidence="1">
    <location>
        <begin position="1"/>
        <end position="50"/>
    </location>
</feature>
<evidence type="ECO:0000313" key="3">
    <source>
        <dbReference type="Proteomes" id="UP001221757"/>
    </source>
</evidence>
<dbReference type="AlphaFoldDB" id="A0AAD7BA89"/>
<evidence type="ECO:0000256" key="1">
    <source>
        <dbReference type="SAM" id="MobiDB-lite"/>
    </source>
</evidence>
<keyword evidence="3" id="KW-1185">Reference proteome</keyword>
<evidence type="ECO:0000313" key="2">
    <source>
        <dbReference type="EMBL" id="KAJ7614760.1"/>
    </source>
</evidence>
<reference evidence="2" key="1">
    <citation type="submission" date="2023-03" db="EMBL/GenBank/DDBJ databases">
        <title>Massive genome expansion in bonnet fungi (Mycena s.s.) driven by repeated elements and novel gene families across ecological guilds.</title>
        <authorList>
            <consortium name="Lawrence Berkeley National Laboratory"/>
            <person name="Harder C.B."/>
            <person name="Miyauchi S."/>
            <person name="Viragh M."/>
            <person name="Kuo A."/>
            <person name="Thoen E."/>
            <person name="Andreopoulos B."/>
            <person name="Lu D."/>
            <person name="Skrede I."/>
            <person name="Drula E."/>
            <person name="Henrissat B."/>
            <person name="Morin E."/>
            <person name="Kohler A."/>
            <person name="Barry K."/>
            <person name="LaButti K."/>
            <person name="Morin E."/>
            <person name="Salamov A."/>
            <person name="Lipzen A."/>
            <person name="Mereny Z."/>
            <person name="Hegedus B."/>
            <person name="Baldrian P."/>
            <person name="Stursova M."/>
            <person name="Weitz H."/>
            <person name="Taylor A."/>
            <person name="Grigoriev I.V."/>
            <person name="Nagy L.G."/>
            <person name="Martin F."/>
            <person name="Kauserud H."/>
        </authorList>
    </citation>
    <scope>NUCLEOTIDE SEQUENCE</scope>
    <source>
        <strain evidence="2">CBHHK067</strain>
    </source>
</reference>
<accession>A0AAD7BA89</accession>
<sequence>MDDFRQLEPEATSEAVRHNLETSYDQSPTAMARSRRPRSHNGGAPSISLSDLSDEQLRGTFFTHAHNFGVSGGTFQSIKNMHIHHASPAEPSAFPTIPMGYLNLLHELLLNADTGVV</sequence>
<proteinExistence type="predicted"/>
<dbReference type="EMBL" id="JARKIE010000859">
    <property type="protein sequence ID" value="KAJ7614760.1"/>
    <property type="molecule type" value="Genomic_DNA"/>
</dbReference>
<dbReference type="Proteomes" id="UP001221757">
    <property type="component" value="Unassembled WGS sequence"/>
</dbReference>